<accession>X5GYA5</accession>
<evidence type="ECO:0000313" key="1">
    <source>
        <dbReference type="EMBL" id="AHW98278.1"/>
    </source>
</evidence>
<protein>
    <submittedName>
        <fullName evidence="1">AC146-like protein</fullName>
    </submittedName>
</protein>
<reference evidence="1" key="1">
    <citation type="journal article" date="2014" name="J. Virol.">
        <title>Brown planthopper nudivirus DNA integrated in its host genome.</title>
        <authorList>
            <person name="Cheng R.L."/>
            <person name="Xi Y."/>
            <person name="Lou Y.H."/>
            <person name="Wang Z."/>
            <person name="Xu J.Y."/>
            <person name="Xu H.J."/>
            <person name="Zhang C.X."/>
        </authorList>
    </citation>
    <scope>NUCLEOTIDE SEQUENCE</scope>
    <source>
        <strain evidence="1">Hangzhou</strain>
    </source>
</reference>
<proteinExistence type="predicted"/>
<sequence>MTDSQPLTASHLVTHNIPVSSFLLHNTPEQKRFIELNIFYIVSLDIHKRYHKASWFSQYIDGKYLTVDSIKVHIHDGVYRSITYVVEFGKKHRLPSFVYNS</sequence>
<dbReference type="EMBL" id="KJ566560">
    <property type="protein sequence ID" value="AHW98278.1"/>
    <property type="molecule type" value="Genomic_DNA"/>
</dbReference>
<organism evidence="1">
    <name type="scientific">Nilaparvata lugens endogenous nudivirus</name>
    <dbReference type="NCBI Taxonomy" id="1487700"/>
    <lineage>
        <taxon>Viruses</taxon>
        <taxon>Viruses incertae sedis</taxon>
        <taxon>Naldaviricetes</taxon>
        <taxon>Lefavirales</taxon>
        <taxon>Nudiviridae</taxon>
    </lineage>
</organism>
<reference evidence="1" key="2">
    <citation type="submission" date="2014-03" db="EMBL/GenBank/DDBJ databases">
        <authorList>
            <person name="Cheng R."/>
            <person name="Zhang C.-X."/>
        </authorList>
    </citation>
    <scope>NUCLEOTIDE SEQUENCE</scope>
    <source>
        <strain evidence="1">Hangzhou</strain>
    </source>
</reference>
<name>X5GYA5_9VIRU</name>